<feature type="transmembrane region" description="Helical" evidence="2">
    <location>
        <begin position="1045"/>
        <end position="1066"/>
    </location>
</feature>
<name>A0A366HTK5_9BACT</name>
<keyword evidence="2" id="KW-0812">Transmembrane</keyword>
<keyword evidence="2" id="KW-0472">Membrane</keyword>
<sequence length="1154" mass="124921">MPVVRERERTIYVPYEELEKVFTDDGKGVFLPYKEFLELWQELNLKRAKDETKPPQEGVVSRAEYTGIVEGEVLTIDAKITVESFKEGWLTIPLSRGGILPGVTDVDAGNATLSNKPDGYDLIVPDKGVYELKMKLHASIGRSGGKSRLNLTLPSAAVSRFTATVPGSGWEFEVNPSAAFTSRPAGEKTELSFFFGSGSRFEIAWSKPEAAVALKPLILASNKVTSEVRGGSLATTAAIDLRILRAPVSEFVISVPAGQSVLSVTGDDVKEWKLDGADTPAGGAAQKLTIVLNEAAKEKWSGTVSLEVPLPKLPADAPVPLIQITGAAQDRGDLTVVAEPQLDVIPKAGEGLIQQTAAGDAAAGLVNVSAYRYLKHPAQLSLNVSEAKAQVDVESLTTFTVERDRSRLETNFQYQVRRVGIFDARIQLPAGWTGWEVVGINADAWAVEKNGNVEVLAMKFPKQTLGAASLTLRGQQLRANPTDDVTVPVFTPQNVARHDAKIGVSVHSSLEVNTKDRGSLSLEDVNALRAVIVPNAPPDPFRPGQQISQQQTLVAPIEVMLAFRHRDAVHTPATLSFKPRPPQVNVQVLTLTQVKEQSTLHQWELVFDVGYAAIDKFILAVPKAVAGDIRLVDPQVKEIRKDYQPPANPAQPPLPNAENYALWEVVLRNEHMGQFALSLSHEQPGTGAQTATVELLQVHVPGAFQETGQVAVLKDDNLEIVKATADSMEEIDPRELSGSLQRSGVFLAYKYKAQPLGLKLEIARNAYISVPQAVITHAVLTSAVATDRAQTTEAIYWVKNNAQQFLTVKLPKTARLVSDVFVNGQTQQPMKREGADDLLIRLPSDAASRRAAFPVRFVYEVPSEEAGKKMGWWGGIHIEPPTLLDVTKVLEAHHALYLPESHDYTAFKGAMTLSVRDRGWARFRGMVNALVPAFGPTFTQSQGDWNTVPSIPADQKAAFDFQVPAQGRNVVLHRLGEPAAIDVSFRSRGFSYFLEGVVFFVVLALGVARWKAPLRTKFRYLLIFGLGGILLTGILSPANGQVVKGSVFAAGIMALAWTVCGFFRGVKNWMQRPKHRPPPYGGSGGAPRSGPPPQPERPDLAQAKVPVPPAPDATAVPGPSQPPSEAPPASASGIEFPNVETPDAPKGGSGYEVK</sequence>
<reference evidence="3 4" key="1">
    <citation type="submission" date="2018-06" db="EMBL/GenBank/DDBJ databases">
        <title>Genomic Encyclopedia of Type Strains, Phase IV (KMG-IV): sequencing the most valuable type-strain genomes for metagenomic binning, comparative biology and taxonomic classification.</title>
        <authorList>
            <person name="Goeker M."/>
        </authorList>
    </citation>
    <scope>NUCLEOTIDE SEQUENCE [LARGE SCALE GENOMIC DNA]</scope>
    <source>
        <strain evidence="3 4">DSM 25532</strain>
    </source>
</reference>
<organism evidence="3 4">
    <name type="scientific">Roseimicrobium gellanilyticum</name>
    <dbReference type="NCBI Taxonomy" id="748857"/>
    <lineage>
        <taxon>Bacteria</taxon>
        <taxon>Pseudomonadati</taxon>
        <taxon>Verrucomicrobiota</taxon>
        <taxon>Verrucomicrobiia</taxon>
        <taxon>Verrucomicrobiales</taxon>
        <taxon>Verrucomicrobiaceae</taxon>
        <taxon>Roseimicrobium</taxon>
    </lineage>
</organism>
<gene>
    <name evidence="3" type="ORF">DES53_101214</name>
</gene>
<accession>A0A366HTK5</accession>
<dbReference type="EMBL" id="QNRR01000001">
    <property type="protein sequence ID" value="RBP47417.1"/>
    <property type="molecule type" value="Genomic_DNA"/>
</dbReference>
<evidence type="ECO:0000256" key="1">
    <source>
        <dbReference type="SAM" id="MobiDB-lite"/>
    </source>
</evidence>
<protein>
    <submittedName>
        <fullName evidence="3">Uncharacterized protein</fullName>
    </submittedName>
</protein>
<keyword evidence="4" id="KW-1185">Reference proteome</keyword>
<dbReference type="RefSeq" id="WP_113956355.1">
    <property type="nucleotide sequence ID" value="NZ_QNRR01000001.1"/>
</dbReference>
<comment type="caution">
    <text evidence="3">The sequence shown here is derived from an EMBL/GenBank/DDBJ whole genome shotgun (WGS) entry which is preliminary data.</text>
</comment>
<keyword evidence="2" id="KW-1133">Transmembrane helix</keyword>
<feature type="transmembrane region" description="Helical" evidence="2">
    <location>
        <begin position="1020"/>
        <end position="1039"/>
    </location>
</feature>
<evidence type="ECO:0000256" key="2">
    <source>
        <dbReference type="SAM" id="Phobius"/>
    </source>
</evidence>
<evidence type="ECO:0000313" key="3">
    <source>
        <dbReference type="EMBL" id="RBP47417.1"/>
    </source>
</evidence>
<dbReference type="Proteomes" id="UP000253426">
    <property type="component" value="Unassembled WGS sequence"/>
</dbReference>
<dbReference type="OrthoDB" id="174120at2"/>
<feature type="transmembrane region" description="Helical" evidence="2">
    <location>
        <begin position="990"/>
        <end position="1008"/>
    </location>
</feature>
<feature type="region of interest" description="Disordered" evidence="1">
    <location>
        <begin position="1073"/>
        <end position="1154"/>
    </location>
</feature>
<proteinExistence type="predicted"/>
<dbReference type="AlphaFoldDB" id="A0A366HTK5"/>
<evidence type="ECO:0000313" key="4">
    <source>
        <dbReference type="Proteomes" id="UP000253426"/>
    </source>
</evidence>